<evidence type="ECO:0000256" key="1">
    <source>
        <dbReference type="ARBA" id="ARBA00008777"/>
    </source>
</evidence>
<dbReference type="Proteomes" id="UP000177042">
    <property type="component" value="Unassembled WGS sequence"/>
</dbReference>
<evidence type="ECO:0000256" key="3">
    <source>
        <dbReference type="ARBA" id="ARBA00023274"/>
    </source>
</evidence>
<protein>
    <recommendedName>
        <fullName evidence="4 6">50S ribosomal protein L17</fullName>
    </recommendedName>
</protein>
<evidence type="ECO:0000256" key="7">
    <source>
        <dbReference type="SAM" id="MobiDB-lite"/>
    </source>
</evidence>
<reference evidence="8 9" key="1">
    <citation type="journal article" date="2016" name="Nat. Commun.">
        <title>Thousands of microbial genomes shed light on interconnected biogeochemical processes in an aquifer system.</title>
        <authorList>
            <person name="Anantharaman K."/>
            <person name="Brown C.T."/>
            <person name="Hug L.A."/>
            <person name="Sharon I."/>
            <person name="Castelle C.J."/>
            <person name="Probst A.J."/>
            <person name="Thomas B.C."/>
            <person name="Singh A."/>
            <person name="Wilkins M.J."/>
            <person name="Karaoz U."/>
            <person name="Brodie E.L."/>
            <person name="Williams K.H."/>
            <person name="Hubbard S.S."/>
            <person name="Banfield J.F."/>
        </authorList>
    </citation>
    <scope>NUCLEOTIDE SEQUENCE [LARGE SCALE GENOMIC DNA]</scope>
</reference>
<dbReference type="InterPro" id="IPR000456">
    <property type="entry name" value="Ribosomal_bL17"/>
</dbReference>
<comment type="caution">
    <text evidence="8">The sequence shown here is derived from an EMBL/GenBank/DDBJ whole genome shotgun (WGS) entry which is preliminary data.</text>
</comment>
<comment type="similarity">
    <text evidence="1 5">Belongs to the bacterial ribosomal protein bL17 family.</text>
</comment>
<dbReference type="InterPro" id="IPR036373">
    <property type="entry name" value="Ribosomal_bL17_sf"/>
</dbReference>
<feature type="region of interest" description="Disordered" evidence="7">
    <location>
        <begin position="122"/>
        <end position="166"/>
    </location>
</feature>
<gene>
    <name evidence="8" type="ORF">A3C26_03440</name>
</gene>
<evidence type="ECO:0000256" key="5">
    <source>
        <dbReference type="RuleBase" id="RU000660"/>
    </source>
</evidence>
<dbReference type="GO" id="GO:0006412">
    <property type="term" value="P:translation"/>
    <property type="evidence" value="ECO:0007669"/>
    <property type="project" value="InterPro"/>
</dbReference>
<dbReference type="Pfam" id="PF01196">
    <property type="entry name" value="Ribosomal_L17"/>
    <property type="match status" value="1"/>
</dbReference>
<feature type="compositionally biased region" description="Basic and acidic residues" evidence="7">
    <location>
        <begin position="129"/>
        <end position="151"/>
    </location>
</feature>
<evidence type="ECO:0000313" key="8">
    <source>
        <dbReference type="EMBL" id="OGE26450.1"/>
    </source>
</evidence>
<name>A0A1F5JD51_9BACT</name>
<dbReference type="AlphaFoldDB" id="A0A1F5JD51"/>
<evidence type="ECO:0000313" key="9">
    <source>
        <dbReference type="Proteomes" id="UP000177042"/>
    </source>
</evidence>
<dbReference type="EMBL" id="MFCX01000010">
    <property type="protein sequence ID" value="OGE26450.1"/>
    <property type="molecule type" value="Genomic_DNA"/>
</dbReference>
<feature type="compositionally biased region" description="Basic residues" evidence="7">
    <location>
        <begin position="152"/>
        <end position="166"/>
    </location>
</feature>
<sequence length="166" mass="18938">MRHRVYGRKLGRNKNQREGLFKSLVQSLLTHGTITTSEAKAKAIKGMVDRIISLAKNKNTQYLLQSYLVNRDLRERLVKEIIPKLENRVSGFTTLVRIGTRKGDQTTLVKMSIIGNEKLKPLTKKSRVKSQESGEKAEKKVLKKTQAETKKVATKRKPVKITRKGR</sequence>
<dbReference type="Gene3D" id="3.90.1030.10">
    <property type="entry name" value="Ribosomal protein L17"/>
    <property type="match status" value="1"/>
</dbReference>
<keyword evidence="3 5" id="KW-0687">Ribonucleoprotein</keyword>
<dbReference type="PANTHER" id="PTHR14413">
    <property type="entry name" value="RIBOSOMAL PROTEIN L17"/>
    <property type="match status" value="1"/>
</dbReference>
<dbReference type="NCBIfam" id="TIGR00059">
    <property type="entry name" value="L17"/>
    <property type="match status" value="1"/>
</dbReference>
<dbReference type="SUPFAM" id="SSF64263">
    <property type="entry name" value="Prokaryotic ribosomal protein L17"/>
    <property type="match status" value="1"/>
</dbReference>
<proteinExistence type="inferred from homology"/>
<evidence type="ECO:0000256" key="6">
    <source>
        <dbReference type="RuleBase" id="RU000661"/>
    </source>
</evidence>
<accession>A0A1F5JD51</accession>
<evidence type="ECO:0000256" key="4">
    <source>
        <dbReference type="ARBA" id="ARBA00035494"/>
    </source>
</evidence>
<dbReference type="GO" id="GO:0003735">
    <property type="term" value="F:structural constituent of ribosome"/>
    <property type="evidence" value="ECO:0007669"/>
    <property type="project" value="InterPro"/>
</dbReference>
<evidence type="ECO:0000256" key="2">
    <source>
        <dbReference type="ARBA" id="ARBA00022980"/>
    </source>
</evidence>
<dbReference type="GO" id="GO:0022625">
    <property type="term" value="C:cytosolic large ribosomal subunit"/>
    <property type="evidence" value="ECO:0007669"/>
    <property type="project" value="TreeGrafter"/>
</dbReference>
<dbReference type="PANTHER" id="PTHR14413:SF16">
    <property type="entry name" value="LARGE RIBOSOMAL SUBUNIT PROTEIN BL17M"/>
    <property type="match status" value="1"/>
</dbReference>
<organism evidence="8 9">
    <name type="scientific">Candidatus Daviesbacteria bacterium RIFCSPHIGHO2_02_FULL_39_12</name>
    <dbReference type="NCBI Taxonomy" id="1797770"/>
    <lineage>
        <taxon>Bacteria</taxon>
        <taxon>Candidatus Daviesiibacteriota</taxon>
    </lineage>
</organism>
<keyword evidence="2 5" id="KW-0689">Ribosomal protein</keyword>